<dbReference type="PANTHER" id="PTHR44329:SF214">
    <property type="entry name" value="PROTEIN KINASE DOMAIN-CONTAINING PROTEIN"/>
    <property type="match status" value="1"/>
</dbReference>
<dbReference type="Proteomes" id="UP000654075">
    <property type="component" value="Unassembled WGS sequence"/>
</dbReference>
<name>A0A813GFG2_POLGL</name>
<dbReference type="EMBL" id="CAJNNV010028217">
    <property type="protein sequence ID" value="CAE8623690.1"/>
    <property type="molecule type" value="Genomic_DNA"/>
</dbReference>
<reference evidence="2" key="1">
    <citation type="submission" date="2021-02" db="EMBL/GenBank/DDBJ databases">
        <authorList>
            <person name="Dougan E. K."/>
            <person name="Rhodes N."/>
            <person name="Thang M."/>
            <person name="Chan C."/>
        </authorList>
    </citation>
    <scope>NUCLEOTIDE SEQUENCE</scope>
</reference>
<dbReference type="GO" id="GO:0004674">
    <property type="term" value="F:protein serine/threonine kinase activity"/>
    <property type="evidence" value="ECO:0007669"/>
    <property type="project" value="TreeGrafter"/>
</dbReference>
<dbReference type="PANTHER" id="PTHR44329">
    <property type="entry name" value="SERINE/THREONINE-PROTEIN KINASE TNNI3K-RELATED"/>
    <property type="match status" value="1"/>
</dbReference>
<organism evidence="2 3">
    <name type="scientific">Polarella glacialis</name>
    <name type="common">Dinoflagellate</name>
    <dbReference type="NCBI Taxonomy" id="89957"/>
    <lineage>
        <taxon>Eukaryota</taxon>
        <taxon>Sar</taxon>
        <taxon>Alveolata</taxon>
        <taxon>Dinophyceae</taxon>
        <taxon>Suessiales</taxon>
        <taxon>Suessiaceae</taxon>
        <taxon>Polarella</taxon>
    </lineage>
</organism>
<dbReference type="Gene3D" id="1.10.510.10">
    <property type="entry name" value="Transferase(Phosphotransferase) domain 1"/>
    <property type="match status" value="1"/>
</dbReference>
<dbReference type="GO" id="GO:0005524">
    <property type="term" value="F:ATP binding"/>
    <property type="evidence" value="ECO:0007669"/>
    <property type="project" value="InterPro"/>
</dbReference>
<sequence>MALSWRPSMCSSLGFPNMRHVREVPVADMDAADVQEPTVIHGDLGATHVIVQKLTHQPKLIDFGLSRIRFPGSMQPLGGTLRWSAPEVLMGGATPDTSADIFSFGRLVYFVVTGRVPLEGVRKEDVMKLARECSVLDPCLVDISFSLEGQPFQEDCKLLCQKCLAYVPACRASAAEIFAELDAWIRFSKTQVQVLQAKEVKEPILAALEHHQQKFVKRVNPILEINKPCA</sequence>
<dbReference type="SUPFAM" id="SSF56112">
    <property type="entry name" value="Protein kinase-like (PK-like)"/>
    <property type="match status" value="1"/>
</dbReference>
<evidence type="ECO:0000313" key="2">
    <source>
        <dbReference type="EMBL" id="CAE8623690.1"/>
    </source>
</evidence>
<proteinExistence type="predicted"/>
<evidence type="ECO:0000313" key="3">
    <source>
        <dbReference type="Proteomes" id="UP000654075"/>
    </source>
</evidence>
<dbReference type="Pfam" id="PF00069">
    <property type="entry name" value="Pkinase"/>
    <property type="match status" value="1"/>
</dbReference>
<dbReference type="InterPro" id="IPR011009">
    <property type="entry name" value="Kinase-like_dom_sf"/>
</dbReference>
<gene>
    <name evidence="2" type="ORF">PGLA1383_LOCUS40928</name>
</gene>
<evidence type="ECO:0000259" key="1">
    <source>
        <dbReference type="PROSITE" id="PS50011"/>
    </source>
</evidence>
<dbReference type="InterPro" id="IPR051681">
    <property type="entry name" value="Ser/Thr_Kinases-Pseudokinases"/>
</dbReference>
<feature type="domain" description="Protein kinase" evidence="1">
    <location>
        <begin position="1"/>
        <end position="185"/>
    </location>
</feature>
<dbReference type="SMART" id="SM00220">
    <property type="entry name" value="S_TKc"/>
    <property type="match status" value="1"/>
</dbReference>
<comment type="caution">
    <text evidence="2">The sequence shown here is derived from an EMBL/GenBank/DDBJ whole genome shotgun (WGS) entry which is preliminary data.</text>
</comment>
<dbReference type="AlphaFoldDB" id="A0A813GFG2"/>
<keyword evidence="3" id="KW-1185">Reference proteome</keyword>
<dbReference type="PROSITE" id="PS50011">
    <property type="entry name" value="PROTEIN_KINASE_DOM"/>
    <property type="match status" value="1"/>
</dbReference>
<accession>A0A813GFG2</accession>
<dbReference type="InterPro" id="IPR000719">
    <property type="entry name" value="Prot_kinase_dom"/>
</dbReference>
<dbReference type="OrthoDB" id="10252328at2759"/>
<protein>
    <recommendedName>
        <fullName evidence="1">Protein kinase domain-containing protein</fullName>
    </recommendedName>
</protein>